<keyword evidence="3 5" id="KW-0732">Signal</keyword>
<comment type="subcellular location">
    <subcellularLocation>
        <location evidence="1">Fimbrium</location>
    </subcellularLocation>
</comment>
<dbReference type="OrthoDB" id="6466912at2"/>
<dbReference type="PANTHER" id="PTHR33420">
    <property type="entry name" value="FIMBRIAL SUBUNIT ELFA-RELATED"/>
    <property type="match status" value="1"/>
</dbReference>
<keyword evidence="4" id="KW-0281">Fimbrium</keyword>
<proteinExistence type="inferred from homology"/>
<evidence type="ECO:0000256" key="3">
    <source>
        <dbReference type="ARBA" id="ARBA00022729"/>
    </source>
</evidence>
<sequence length="180" mass="19557">MSKKKLLILFILSSFELPSSFSATNLNVDTYIIEGSCDISAPAEIRFIPKAAIDFVDKRTADLKELVITVSNCRGSSLIRSPSIMVTGNLLAGSNDIFAEASSVAKNVGVGIREGNGFNLKNFYVPGNMVSSFDKYTHVGAPGSKMKEGQYTYTLGFVNNGKTPTIGKMTAKLIFEFKYK</sequence>
<evidence type="ECO:0000256" key="1">
    <source>
        <dbReference type="ARBA" id="ARBA00004561"/>
    </source>
</evidence>
<dbReference type="InterPro" id="IPR036937">
    <property type="entry name" value="Adhesion_dom_fimbrial_sf"/>
</dbReference>
<evidence type="ECO:0000256" key="2">
    <source>
        <dbReference type="ARBA" id="ARBA00006671"/>
    </source>
</evidence>
<evidence type="ECO:0000313" key="6">
    <source>
        <dbReference type="EMBL" id="EKT60969.1"/>
    </source>
</evidence>
<feature type="signal peptide" evidence="5">
    <location>
        <begin position="1"/>
        <end position="22"/>
    </location>
</feature>
<evidence type="ECO:0000313" key="7">
    <source>
        <dbReference type="Proteomes" id="UP000010290"/>
    </source>
</evidence>
<dbReference type="Proteomes" id="UP000010290">
    <property type="component" value="Chromosome"/>
</dbReference>
<accession>K8WK91</accession>
<evidence type="ECO:0000256" key="4">
    <source>
        <dbReference type="ARBA" id="ARBA00023263"/>
    </source>
</evidence>
<comment type="caution">
    <text evidence="6">The sequence shown here is derived from an EMBL/GenBank/DDBJ whole genome shotgun (WGS) entry which is preliminary data.</text>
</comment>
<dbReference type="GO" id="GO:0009289">
    <property type="term" value="C:pilus"/>
    <property type="evidence" value="ECO:0007669"/>
    <property type="project" value="UniProtKB-SubCell"/>
</dbReference>
<keyword evidence="7" id="KW-1185">Reference proteome</keyword>
<dbReference type="AlphaFoldDB" id="K8WK91"/>
<dbReference type="InterPro" id="IPR008966">
    <property type="entry name" value="Adhesion_dom_sf"/>
</dbReference>
<dbReference type="SUPFAM" id="SSF49401">
    <property type="entry name" value="Bacterial adhesins"/>
    <property type="match status" value="1"/>
</dbReference>
<protein>
    <submittedName>
        <fullName evidence="6">Uncharacterized protein</fullName>
    </submittedName>
</protein>
<dbReference type="PANTHER" id="PTHR33420:SF3">
    <property type="entry name" value="FIMBRIAL SUBUNIT ELFA"/>
    <property type="match status" value="1"/>
</dbReference>
<comment type="similarity">
    <text evidence="2">Belongs to the fimbrial protein family.</text>
</comment>
<feature type="chain" id="PRO_5003921269" evidence="5">
    <location>
        <begin position="23"/>
        <end position="180"/>
    </location>
</feature>
<organism evidence="6 7">
    <name type="scientific">Providencia sneebia DSM 19967</name>
    <dbReference type="NCBI Taxonomy" id="1141660"/>
    <lineage>
        <taxon>Bacteria</taxon>
        <taxon>Pseudomonadati</taxon>
        <taxon>Pseudomonadota</taxon>
        <taxon>Gammaproteobacteria</taxon>
        <taxon>Enterobacterales</taxon>
        <taxon>Morganellaceae</taxon>
        <taxon>Providencia</taxon>
    </lineage>
</organism>
<dbReference type="GO" id="GO:0043709">
    <property type="term" value="P:cell adhesion involved in single-species biofilm formation"/>
    <property type="evidence" value="ECO:0007669"/>
    <property type="project" value="TreeGrafter"/>
</dbReference>
<dbReference type="PATRIC" id="fig|1141660.3.peg.552"/>
<reference evidence="6 7" key="1">
    <citation type="journal article" date="2012" name="BMC Genomics">
        <title>Comparative genomics of bacteria in the genus Providencia isolated from wild Drosophila melanogaster.</title>
        <authorList>
            <person name="Galac M.R."/>
            <person name="Lazzaro B.P."/>
        </authorList>
    </citation>
    <scope>NUCLEOTIDE SEQUENCE [LARGE SCALE GENOMIC DNA]</scope>
    <source>
        <strain evidence="6 7">DSM 19967</strain>
    </source>
</reference>
<dbReference type="InterPro" id="IPR050263">
    <property type="entry name" value="Bact_Fimbrial_Adh_Pro"/>
</dbReference>
<dbReference type="RefSeq" id="WP_008914427.1">
    <property type="nucleotide sequence ID" value="NZ_CM001773.1"/>
</dbReference>
<name>K8WK91_9GAMM</name>
<dbReference type="Gene3D" id="2.60.40.1090">
    <property type="entry name" value="Fimbrial-type adhesion domain"/>
    <property type="match status" value="1"/>
</dbReference>
<evidence type="ECO:0000256" key="5">
    <source>
        <dbReference type="SAM" id="SignalP"/>
    </source>
</evidence>
<dbReference type="EMBL" id="AKKN01000003">
    <property type="protein sequence ID" value="EKT60969.1"/>
    <property type="molecule type" value="Genomic_DNA"/>
</dbReference>
<gene>
    <name evidence="6" type="ORF">OO7_02741</name>
</gene>
<dbReference type="HOGENOM" id="CLU_1494963_0_0_6"/>